<dbReference type="AlphaFoldDB" id="A0A1C6RBK0"/>
<accession>A0A1C6RBK0</accession>
<feature type="region of interest" description="Disordered" evidence="1">
    <location>
        <begin position="140"/>
        <end position="195"/>
    </location>
</feature>
<keyword evidence="4" id="KW-1185">Reference proteome</keyword>
<dbReference type="InterPro" id="IPR012337">
    <property type="entry name" value="RNaseH-like_sf"/>
</dbReference>
<feature type="domain" description="Integrase catalytic" evidence="2">
    <location>
        <begin position="1"/>
        <end position="158"/>
    </location>
</feature>
<proteinExistence type="predicted"/>
<evidence type="ECO:0000256" key="1">
    <source>
        <dbReference type="SAM" id="MobiDB-lite"/>
    </source>
</evidence>
<dbReference type="Gene3D" id="3.30.420.10">
    <property type="entry name" value="Ribonuclease H-like superfamily/Ribonuclease H"/>
    <property type="match status" value="1"/>
</dbReference>
<dbReference type="GO" id="GO:0003676">
    <property type="term" value="F:nucleic acid binding"/>
    <property type="evidence" value="ECO:0007669"/>
    <property type="project" value="InterPro"/>
</dbReference>
<protein>
    <submittedName>
        <fullName evidence="3">Integrase core domain-containing protein</fullName>
    </submittedName>
</protein>
<gene>
    <name evidence="3" type="ORF">GA0070616_0424</name>
</gene>
<dbReference type="InterPro" id="IPR036397">
    <property type="entry name" value="RNaseH_sf"/>
</dbReference>
<evidence type="ECO:0000313" key="4">
    <source>
        <dbReference type="Proteomes" id="UP000199699"/>
    </source>
</evidence>
<dbReference type="InterPro" id="IPR001584">
    <property type="entry name" value="Integrase_cat-core"/>
</dbReference>
<evidence type="ECO:0000259" key="2">
    <source>
        <dbReference type="PROSITE" id="PS50994"/>
    </source>
</evidence>
<organism evidence="3 4">
    <name type="scientific">Micromonospora nigra</name>
    <dbReference type="NCBI Taxonomy" id="145857"/>
    <lineage>
        <taxon>Bacteria</taxon>
        <taxon>Bacillati</taxon>
        <taxon>Actinomycetota</taxon>
        <taxon>Actinomycetes</taxon>
        <taxon>Micromonosporales</taxon>
        <taxon>Micromonosporaceae</taxon>
        <taxon>Micromonospora</taxon>
    </lineage>
</organism>
<feature type="compositionally biased region" description="Polar residues" evidence="1">
    <location>
        <begin position="143"/>
        <end position="163"/>
    </location>
</feature>
<dbReference type="Pfam" id="PF13683">
    <property type="entry name" value="rve_3"/>
    <property type="match status" value="1"/>
</dbReference>
<sequence length="268" mass="29535">MQALQRDRNSRYAPNIGTAFVHIDHHSRVAYAEVRDDETAATAIDVLRNAVAWFAGRGVTVERVLSGNGSAYRSHAWREACHHLGIKPKKTRPYRLRTNGKVERFHRTMTEGWAPRRFYNSEHTRRAALPAWLHHYNHHRPHTATSGKPPTTRLTNVPGSTASRPVAAGEGSSSAPSIAARKDPTGRTTSVSPAPVRTDREPIAKRFPHLGDFAEAHWQAAPAGIDTGGVSGPTDMRIEALVVLRPDTLANAITGYEWQPAPPGWTPH</sequence>
<dbReference type="PANTHER" id="PTHR35004">
    <property type="entry name" value="TRANSPOSASE RV3428C-RELATED"/>
    <property type="match status" value="1"/>
</dbReference>
<dbReference type="Proteomes" id="UP000199699">
    <property type="component" value="Unassembled WGS sequence"/>
</dbReference>
<reference evidence="3 4" key="1">
    <citation type="submission" date="2016-06" db="EMBL/GenBank/DDBJ databases">
        <authorList>
            <person name="Kjaerup R.B."/>
            <person name="Dalgaard T.S."/>
            <person name="Juul-Madsen H.R."/>
        </authorList>
    </citation>
    <scope>NUCLEOTIDE SEQUENCE [LARGE SCALE GENOMIC DNA]</scope>
    <source>
        <strain evidence="3 4">DSM 43818</strain>
    </source>
</reference>
<dbReference type="PANTHER" id="PTHR35004:SF6">
    <property type="entry name" value="TRANSPOSASE"/>
    <property type="match status" value="1"/>
</dbReference>
<dbReference type="SUPFAM" id="SSF53098">
    <property type="entry name" value="Ribonuclease H-like"/>
    <property type="match status" value="1"/>
</dbReference>
<evidence type="ECO:0000313" key="3">
    <source>
        <dbReference type="EMBL" id="SCL14380.1"/>
    </source>
</evidence>
<dbReference type="EMBL" id="FMHT01000003">
    <property type="protein sequence ID" value="SCL14380.1"/>
    <property type="molecule type" value="Genomic_DNA"/>
</dbReference>
<dbReference type="GO" id="GO:0015074">
    <property type="term" value="P:DNA integration"/>
    <property type="evidence" value="ECO:0007669"/>
    <property type="project" value="InterPro"/>
</dbReference>
<dbReference type="STRING" id="145857.GA0070616_0424"/>
<dbReference type="PROSITE" id="PS50994">
    <property type="entry name" value="INTEGRASE"/>
    <property type="match status" value="1"/>
</dbReference>
<name>A0A1C6RBK0_9ACTN</name>